<evidence type="ECO:0008006" key="4">
    <source>
        <dbReference type="Google" id="ProtNLM"/>
    </source>
</evidence>
<name>A0A179DP47_9SPHI</name>
<sequence>MVKKPANNGKNWTKEDTEKLKDLANGNTPTRIIGLKLKRTESSVQAKAIQEKVSLNPPNQSPYDRKVSDAKKGKK</sequence>
<dbReference type="STRING" id="1826909.A5893_17320"/>
<dbReference type="RefSeq" id="WP_068820560.1">
    <property type="nucleotide sequence ID" value="NZ_LWHJ01000007.1"/>
</dbReference>
<accession>A0A179DP47</accession>
<organism evidence="2 3">
    <name type="scientific">Pedobacter psychrophilus</name>
    <dbReference type="NCBI Taxonomy" id="1826909"/>
    <lineage>
        <taxon>Bacteria</taxon>
        <taxon>Pseudomonadati</taxon>
        <taxon>Bacteroidota</taxon>
        <taxon>Sphingobacteriia</taxon>
        <taxon>Sphingobacteriales</taxon>
        <taxon>Sphingobacteriaceae</taxon>
        <taxon>Pedobacter</taxon>
    </lineage>
</organism>
<evidence type="ECO:0000256" key="1">
    <source>
        <dbReference type="SAM" id="MobiDB-lite"/>
    </source>
</evidence>
<dbReference type="OrthoDB" id="3830421at2"/>
<feature type="region of interest" description="Disordered" evidence="1">
    <location>
        <begin position="1"/>
        <end position="27"/>
    </location>
</feature>
<proteinExistence type="predicted"/>
<keyword evidence="3" id="KW-1185">Reference proteome</keyword>
<gene>
    <name evidence="2" type="ORF">A5893_17320</name>
</gene>
<protein>
    <recommendedName>
        <fullName evidence="4">HTH myb-type domain-containing protein</fullName>
    </recommendedName>
</protein>
<evidence type="ECO:0000313" key="3">
    <source>
        <dbReference type="Proteomes" id="UP000078459"/>
    </source>
</evidence>
<evidence type="ECO:0000313" key="2">
    <source>
        <dbReference type="EMBL" id="OAQ42816.1"/>
    </source>
</evidence>
<dbReference type="EMBL" id="LWHJ01000007">
    <property type="protein sequence ID" value="OAQ42816.1"/>
    <property type="molecule type" value="Genomic_DNA"/>
</dbReference>
<feature type="compositionally biased region" description="Basic and acidic residues" evidence="1">
    <location>
        <begin position="63"/>
        <end position="75"/>
    </location>
</feature>
<reference evidence="2 3" key="2">
    <citation type="submission" date="2016-06" db="EMBL/GenBank/DDBJ databases">
        <title>Pedobacter psychrophilus sp. nov., isolated from Antarctic fragmentary rock.</title>
        <authorList>
            <person name="Svec P."/>
        </authorList>
    </citation>
    <scope>NUCLEOTIDE SEQUENCE [LARGE SCALE GENOMIC DNA]</scope>
    <source>
        <strain evidence="2 3">CCM 8644</strain>
    </source>
</reference>
<reference evidence="2 3" key="1">
    <citation type="submission" date="2016-04" db="EMBL/GenBank/DDBJ databases">
        <authorList>
            <person name="Evans L.H."/>
            <person name="Alamgir A."/>
            <person name="Owens N."/>
            <person name="Weber N.D."/>
            <person name="Virtaneva K."/>
            <person name="Barbian K."/>
            <person name="Babar A."/>
            <person name="Rosenke K."/>
        </authorList>
    </citation>
    <scope>NUCLEOTIDE SEQUENCE [LARGE SCALE GENOMIC DNA]</scope>
    <source>
        <strain evidence="2 3">CCM 8644</strain>
    </source>
</reference>
<feature type="compositionally biased region" description="Basic and acidic residues" evidence="1">
    <location>
        <begin position="12"/>
        <end position="22"/>
    </location>
</feature>
<dbReference type="Proteomes" id="UP000078459">
    <property type="component" value="Unassembled WGS sequence"/>
</dbReference>
<dbReference type="AlphaFoldDB" id="A0A179DP47"/>
<feature type="region of interest" description="Disordered" evidence="1">
    <location>
        <begin position="48"/>
        <end position="75"/>
    </location>
</feature>
<comment type="caution">
    <text evidence="2">The sequence shown here is derived from an EMBL/GenBank/DDBJ whole genome shotgun (WGS) entry which is preliminary data.</text>
</comment>